<dbReference type="SMART" id="SM00091">
    <property type="entry name" value="PAS"/>
    <property type="match status" value="1"/>
</dbReference>
<feature type="domain" description="PAS" evidence="3">
    <location>
        <begin position="20"/>
        <end position="90"/>
    </location>
</feature>
<keyword evidence="6" id="KW-1185">Reference proteome</keyword>
<dbReference type="NCBIfam" id="TIGR00229">
    <property type="entry name" value="sensory_box"/>
    <property type="match status" value="1"/>
</dbReference>
<dbReference type="InterPro" id="IPR000014">
    <property type="entry name" value="PAS"/>
</dbReference>
<dbReference type="SUPFAM" id="SSF55073">
    <property type="entry name" value="Nucleotide cyclase"/>
    <property type="match status" value="1"/>
</dbReference>
<organism evidence="5 6">
    <name type="scientific">Shewanella electrica</name>
    <dbReference type="NCBI Taxonomy" id="515560"/>
    <lineage>
        <taxon>Bacteria</taxon>
        <taxon>Pseudomonadati</taxon>
        <taxon>Pseudomonadota</taxon>
        <taxon>Gammaproteobacteria</taxon>
        <taxon>Alteromonadales</taxon>
        <taxon>Shewanellaceae</taxon>
        <taxon>Shewanella</taxon>
    </lineage>
</organism>
<proteinExistence type="predicted"/>
<dbReference type="Pfam" id="PF00990">
    <property type="entry name" value="GGDEF"/>
    <property type="match status" value="1"/>
</dbReference>
<dbReference type="PROSITE" id="PS50112">
    <property type="entry name" value="PAS"/>
    <property type="match status" value="1"/>
</dbReference>
<name>A0ABT2FQQ8_9GAMM</name>
<dbReference type="InterPro" id="IPR043128">
    <property type="entry name" value="Rev_trsase/Diguanyl_cyclase"/>
</dbReference>
<dbReference type="InterPro" id="IPR029787">
    <property type="entry name" value="Nucleotide_cyclase"/>
</dbReference>
<dbReference type="NCBIfam" id="TIGR00254">
    <property type="entry name" value="GGDEF"/>
    <property type="match status" value="1"/>
</dbReference>
<gene>
    <name evidence="5" type="ORF">L9G74_19775</name>
</gene>
<sequence length="310" mass="34209">MNASFNNPNTAESLPEAANQQDLLQMLVAQMQDAAMLLSLQGDVLQLNGAAVELLGYAQSELESERLHSIILPPYKEIFTYRFEHSSSKNPFVQSALEIDMQAANGEALPLSLSLSLMPIADGFLLANLRDLRSEKAELRKLARLAATDPLTNLANRRTFDERLARAWKMCTSQHYPISVIVLDVDYFKQFNDRYGHIRGDHCLQLIAAAIAQAVPDDSCLAARYGGEEFAVILPATSASTAQKVAGEIRNRIADICMEMEGVEHNVSVSQGIATEVQGQFRTAEALLFAADTAMYRAKLEGRDRINQSF</sequence>
<dbReference type="PANTHER" id="PTHR45138">
    <property type="entry name" value="REGULATORY COMPONENTS OF SENSORY TRANSDUCTION SYSTEM"/>
    <property type="match status" value="1"/>
</dbReference>
<dbReference type="PROSITE" id="PS50887">
    <property type="entry name" value="GGDEF"/>
    <property type="match status" value="1"/>
</dbReference>
<feature type="domain" description="GGDEF" evidence="4">
    <location>
        <begin position="176"/>
        <end position="310"/>
    </location>
</feature>
<comment type="caution">
    <text evidence="5">The sequence shown here is derived from an EMBL/GenBank/DDBJ whole genome shotgun (WGS) entry which is preliminary data.</text>
</comment>
<protein>
    <recommendedName>
        <fullName evidence="1">diguanylate cyclase</fullName>
        <ecNumber evidence="1">2.7.7.65</ecNumber>
    </recommendedName>
</protein>
<evidence type="ECO:0000259" key="4">
    <source>
        <dbReference type="PROSITE" id="PS50887"/>
    </source>
</evidence>
<reference evidence="5 6" key="1">
    <citation type="submission" date="2022-02" db="EMBL/GenBank/DDBJ databases">
        <authorList>
            <person name="Zhuang L."/>
        </authorList>
    </citation>
    <scope>NUCLEOTIDE SEQUENCE [LARGE SCALE GENOMIC DNA]</scope>
    <source>
        <strain evidence="5 6">C32</strain>
    </source>
</reference>
<evidence type="ECO:0000259" key="3">
    <source>
        <dbReference type="PROSITE" id="PS50112"/>
    </source>
</evidence>
<dbReference type="SUPFAM" id="SSF55785">
    <property type="entry name" value="PYP-like sensor domain (PAS domain)"/>
    <property type="match status" value="1"/>
</dbReference>
<reference evidence="6" key="2">
    <citation type="submission" date="2023-07" db="EMBL/GenBank/DDBJ databases">
        <title>Shewanella mangrovi sp. nov., an acetaldehyde- degrading bacterium isolated from mangrove sediment.</title>
        <authorList>
            <person name="Liu Y."/>
        </authorList>
    </citation>
    <scope>NUCLEOTIDE SEQUENCE [LARGE SCALE GENOMIC DNA]</scope>
    <source>
        <strain evidence="6">C32</strain>
    </source>
</reference>
<dbReference type="InterPro" id="IPR000160">
    <property type="entry name" value="GGDEF_dom"/>
</dbReference>
<dbReference type="CDD" id="cd01949">
    <property type="entry name" value="GGDEF"/>
    <property type="match status" value="1"/>
</dbReference>
<dbReference type="Gene3D" id="3.30.70.270">
    <property type="match status" value="1"/>
</dbReference>
<dbReference type="Gene3D" id="3.30.450.20">
    <property type="entry name" value="PAS domain"/>
    <property type="match status" value="1"/>
</dbReference>
<dbReference type="PANTHER" id="PTHR45138:SF9">
    <property type="entry name" value="DIGUANYLATE CYCLASE DGCM-RELATED"/>
    <property type="match status" value="1"/>
</dbReference>
<dbReference type="SMART" id="SM00267">
    <property type="entry name" value="GGDEF"/>
    <property type="match status" value="1"/>
</dbReference>
<evidence type="ECO:0000256" key="2">
    <source>
        <dbReference type="ARBA" id="ARBA00034247"/>
    </source>
</evidence>
<dbReference type="Pfam" id="PF24820">
    <property type="entry name" value="Diguanyl_cycl_sensor"/>
    <property type="match status" value="1"/>
</dbReference>
<evidence type="ECO:0000313" key="5">
    <source>
        <dbReference type="EMBL" id="MCS4558678.1"/>
    </source>
</evidence>
<comment type="catalytic activity">
    <reaction evidence="2">
        <text>2 GTP = 3',3'-c-di-GMP + 2 diphosphate</text>
        <dbReference type="Rhea" id="RHEA:24898"/>
        <dbReference type="ChEBI" id="CHEBI:33019"/>
        <dbReference type="ChEBI" id="CHEBI:37565"/>
        <dbReference type="ChEBI" id="CHEBI:58805"/>
        <dbReference type="EC" id="2.7.7.65"/>
    </reaction>
</comment>
<evidence type="ECO:0000256" key="1">
    <source>
        <dbReference type="ARBA" id="ARBA00012528"/>
    </source>
</evidence>
<dbReference type="EMBL" id="JAKOGG010000028">
    <property type="protein sequence ID" value="MCS4558678.1"/>
    <property type="molecule type" value="Genomic_DNA"/>
</dbReference>
<accession>A0ABT2FQQ8</accession>
<dbReference type="Proteomes" id="UP001201549">
    <property type="component" value="Unassembled WGS sequence"/>
</dbReference>
<dbReference type="EC" id="2.7.7.65" evidence="1"/>
<dbReference type="RefSeq" id="WP_238898495.1">
    <property type="nucleotide sequence ID" value="NZ_JAKOGG010000028.1"/>
</dbReference>
<dbReference type="InterPro" id="IPR035965">
    <property type="entry name" value="PAS-like_dom_sf"/>
</dbReference>
<dbReference type="InterPro" id="IPR050469">
    <property type="entry name" value="Diguanylate_Cyclase"/>
</dbReference>
<dbReference type="InterPro" id="IPR059127">
    <property type="entry name" value="Diguanyl_cycl_sensor_dom"/>
</dbReference>
<evidence type="ECO:0000313" key="6">
    <source>
        <dbReference type="Proteomes" id="UP001201549"/>
    </source>
</evidence>